<organism evidence="2 3">
    <name type="scientific">Prunus dulcis</name>
    <name type="common">Almond</name>
    <name type="synonym">Amygdalus dulcis</name>
    <dbReference type="NCBI Taxonomy" id="3755"/>
    <lineage>
        <taxon>Eukaryota</taxon>
        <taxon>Viridiplantae</taxon>
        <taxon>Streptophyta</taxon>
        <taxon>Embryophyta</taxon>
        <taxon>Tracheophyta</taxon>
        <taxon>Spermatophyta</taxon>
        <taxon>Magnoliopsida</taxon>
        <taxon>eudicotyledons</taxon>
        <taxon>Gunneridae</taxon>
        <taxon>Pentapetalae</taxon>
        <taxon>rosids</taxon>
        <taxon>fabids</taxon>
        <taxon>Rosales</taxon>
        <taxon>Rosaceae</taxon>
        <taxon>Amygdaloideae</taxon>
        <taxon>Amygdaleae</taxon>
        <taxon>Prunus</taxon>
    </lineage>
</organism>
<dbReference type="Gramene" id="VVA31371">
    <property type="protein sequence ID" value="VVA31371"/>
    <property type="gene ID" value="Prudul26B014426"/>
</dbReference>
<dbReference type="EMBL" id="CABIKO010000213">
    <property type="protein sequence ID" value="VVA31371.1"/>
    <property type="molecule type" value="Genomic_DNA"/>
</dbReference>
<evidence type="ECO:0000256" key="1">
    <source>
        <dbReference type="SAM" id="MobiDB-lite"/>
    </source>
</evidence>
<accession>A0A5E4FUZ6</accession>
<evidence type="ECO:0000313" key="3">
    <source>
        <dbReference type="Proteomes" id="UP000327085"/>
    </source>
</evidence>
<dbReference type="Proteomes" id="UP000327085">
    <property type="component" value="Chromosome 7"/>
</dbReference>
<gene>
    <name evidence="2" type="ORF">ALMOND_2B014426</name>
</gene>
<proteinExistence type="predicted"/>
<dbReference type="InParanoid" id="A0A5E4FUZ6"/>
<feature type="region of interest" description="Disordered" evidence="1">
    <location>
        <begin position="29"/>
        <end position="56"/>
    </location>
</feature>
<protein>
    <submittedName>
        <fullName evidence="2">Uncharacterized protein</fullName>
    </submittedName>
</protein>
<evidence type="ECO:0000313" key="2">
    <source>
        <dbReference type="EMBL" id="VVA31371.1"/>
    </source>
</evidence>
<reference evidence="3" key="1">
    <citation type="journal article" date="2020" name="Plant J.">
        <title>Transposons played a major role in the diversification between the closely related almond and peach genomes: results from the almond genome sequence.</title>
        <authorList>
            <person name="Alioto T."/>
            <person name="Alexiou K.G."/>
            <person name="Bardil A."/>
            <person name="Barteri F."/>
            <person name="Castanera R."/>
            <person name="Cruz F."/>
            <person name="Dhingra A."/>
            <person name="Duval H."/>
            <person name="Fernandez I Marti A."/>
            <person name="Frias L."/>
            <person name="Galan B."/>
            <person name="Garcia J.L."/>
            <person name="Howad W."/>
            <person name="Gomez-Garrido J."/>
            <person name="Gut M."/>
            <person name="Julca I."/>
            <person name="Morata J."/>
            <person name="Puigdomenech P."/>
            <person name="Ribeca P."/>
            <person name="Rubio Cabetas M.J."/>
            <person name="Vlasova A."/>
            <person name="Wirthensohn M."/>
            <person name="Garcia-Mas J."/>
            <person name="Gabaldon T."/>
            <person name="Casacuberta J.M."/>
            <person name="Arus P."/>
        </authorList>
    </citation>
    <scope>NUCLEOTIDE SEQUENCE [LARGE SCALE GENOMIC DNA]</scope>
    <source>
        <strain evidence="3">cv. Texas</strain>
    </source>
</reference>
<name>A0A5E4FUZ6_PRUDU</name>
<dbReference type="AlphaFoldDB" id="A0A5E4FUZ6"/>
<sequence>MRFEKRNRDDNMTPSLPYVMFDSESLFESEPNAFDGESSDNWQETDSKHSALTGPRLCLPSRGDTRVLDQHVSYHSETSISGRGEAAAESSSRLVVTLVQQGNPRVPMRPPKELLFGVDYLDPNKNTKVELAKYRVEFLGLPSL</sequence>